<evidence type="ECO:0000256" key="1">
    <source>
        <dbReference type="SAM" id="MobiDB-lite"/>
    </source>
</evidence>
<dbReference type="EMBL" id="QGKX02001290">
    <property type="protein sequence ID" value="KAF3537691.1"/>
    <property type="molecule type" value="Genomic_DNA"/>
</dbReference>
<sequence length="91" mass="9976">MCSDNATVFPAEEKEERQGLRSTGSYRSSPSSSSVETPQQDASNLTLLLSVEAYLQIFSVHVSLTEPNHGTTFASDVFRIVYLCPLSFVTV</sequence>
<dbReference type="AlphaFoldDB" id="A0A8S9Q9D9"/>
<dbReference type="Proteomes" id="UP000712600">
    <property type="component" value="Unassembled WGS sequence"/>
</dbReference>
<protein>
    <submittedName>
        <fullName evidence="2">Uncharacterized protein</fullName>
    </submittedName>
</protein>
<feature type="region of interest" description="Disordered" evidence="1">
    <location>
        <begin position="1"/>
        <end position="39"/>
    </location>
</feature>
<name>A0A8S9Q9D9_BRACR</name>
<evidence type="ECO:0000313" key="3">
    <source>
        <dbReference type="Proteomes" id="UP000712600"/>
    </source>
</evidence>
<feature type="compositionally biased region" description="Low complexity" evidence="1">
    <location>
        <begin position="22"/>
        <end position="34"/>
    </location>
</feature>
<gene>
    <name evidence="2" type="ORF">F2Q69_00020192</name>
</gene>
<accession>A0A8S9Q9D9</accession>
<comment type="caution">
    <text evidence="2">The sequence shown here is derived from an EMBL/GenBank/DDBJ whole genome shotgun (WGS) entry which is preliminary data.</text>
</comment>
<proteinExistence type="predicted"/>
<evidence type="ECO:0000313" key="2">
    <source>
        <dbReference type="EMBL" id="KAF3537691.1"/>
    </source>
</evidence>
<organism evidence="2 3">
    <name type="scientific">Brassica cretica</name>
    <name type="common">Mustard</name>
    <dbReference type="NCBI Taxonomy" id="69181"/>
    <lineage>
        <taxon>Eukaryota</taxon>
        <taxon>Viridiplantae</taxon>
        <taxon>Streptophyta</taxon>
        <taxon>Embryophyta</taxon>
        <taxon>Tracheophyta</taxon>
        <taxon>Spermatophyta</taxon>
        <taxon>Magnoliopsida</taxon>
        <taxon>eudicotyledons</taxon>
        <taxon>Gunneridae</taxon>
        <taxon>Pentapetalae</taxon>
        <taxon>rosids</taxon>
        <taxon>malvids</taxon>
        <taxon>Brassicales</taxon>
        <taxon>Brassicaceae</taxon>
        <taxon>Brassiceae</taxon>
        <taxon>Brassica</taxon>
    </lineage>
</organism>
<reference evidence="2" key="1">
    <citation type="submission" date="2019-12" db="EMBL/GenBank/DDBJ databases">
        <title>Genome sequencing and annotation of Brassica cretica.</title>
        <authorList>
            <person name="Studholme D.J."/>
            <person name="Sarris P."/>
        </authorList>
    </citation>
    <scope>NUCLEOTIDE SEQUENCE</scope>
    <source>
        <strain evidence="2">PFS-109/04</strain>
        <tissue evidence="2">Leaf</tissue>
    </source>
</reference>